<dbReference type="InterPro" id="IPR016187">
    <property type="entry name" value="CTDL_fold"/>
</dbReference>
<protein>
    <submittedName>
        <fullName evidence="2">SUMF1/EgtB/PvdO family nonheme iron enzyme</fullName>
    </submittedName>
</protein>
<dbReference type="Proteomes" id="UP000706151">
    <property type="component" value="Unassembled WGS sequence"/>
</dbReference>
<organism evidence="2 3">
    <name type="scientific">Candidatus Accumulibacter affinis</name>
    <dbReference type="NCBI Taxonomy" id="2954384"/>
    <lineage>
        <taxon>Bacteria</taxon>
        <taxon>Pseudomonadati</taxon>
        <taxon>Pseudomonadota</taxon>
        <taxon>Betaproteobacteria</taxon>
        <taxon>Candidatus Accumulibacter</taxon>
    </lineage>
</organism>
<reference evidence="2 3" key="1">
    <citation type="submission" date="2020-10" db="EMBL/GenBank/DDBJ databases">
        <title>Connecting structure to function with the recovery of over 1000 high-quality activated sludge metagenome-assembled genomes encoding full-length rRNA genes using long-read sequencing.</title>
        <authorList>
            <person name="Singleton C.M."/>
            <person name="Petriglieri F."/>
            <person name="Kristensen J.M."/>
            <person name="Kirkegaard R.H."/>
            <person name="Michaelsen T.Y."/>
            <person name="Andersen M.H."/>
            <person name="Karst S.M."/>
            <person name="Dueholm M.S."/>
            <person name="Nielsen P.H."/>
            <person name="Albertsen M."/>
        </authorList>
    </citation>
    <scope>NUCLEOTIDE SEQUENCE [LARGE SCALE GENOMIC DNA]</scope>
    <source>
        <strain evidence="2">Fred_18-Q3-R57-64_BAT3C.720</strain>
    </source>
</reference>
<dbReference type="GO" id="GO:0120147">
    <property type="term" value="F:formylglycine-generating oxidase activity"/>
    <property type="evidence" value="ECO:0007669"/>
    <property type="project" value="TreeGrafter"/>
</dbReference>
<dbReference type="AlphaFoldDB" id="A0A935T5Y4"/>
<evidence type="ECO:0000313" key="2">
    <source>
        <dbReference type="EMBL" id="MBK7953595.1"/>
    </source>
</evidence>
<dbReference type="PANTHER" id="PTHR23150">
    <property type="entry name" value="SULFATASE MODIFYING FACTOR 1, 2"/>
    <property type="match status" value="1"/>
</dbReference>
<proteinExistence type="predicted"/>
<dbReference type="InterPro" id="IPR042095">
    <property type="entry name" value="SUMF_sf"/>
</dbReference>
<dbReference type="InterPro" id="IPR051043">
    <property type="entry name" value="Sulfatase_Mod_Factor_Kinase"/>
</dbReference>
<accession>A0A935T5Y4</accession>
<dbReference type="PANTHER" id="PTHR23150:SF19">
    <property type="entry name" value="FORMYLGLYCINE-GENERATING ENZYME"/>
    <property type="match status" value="1"/>
</dbReference>
<dbReference type="Pfam" id="PF03781">
    <property type="entry name" value="FGE-sulfatase"/>
    <property type="match status" value="1"/>
</dbReference>
<dbReference type="InterPro" id="IPR005532">
    <property type="entry name" value="SUMF_dom"/>
</dbReference>
<dbReference type="SUPFAM" id="SSF56436">
    <property type="entry name" value="C-type lectin-like"/>
    <property type="match status" value="1"/>
</dbReference>
<sequence>MSWLQPTAFEQDLVADLRRRWPEVAPLAAMLSLATRVEPLLLRNVRLHFLPGSATEIESLLWFSPLIGARSSGEVIFHAGAARLLADELRGDAERFAQVIEFTHRHTRHWSPEERLEQELRLDALRDDPVGVRQGLQDLLKRLHDEGDEEQRIRLARWSRRCLATVSDPQNPPAEAQLLSQFATCSLGASSVLAPGSAPQPLPEWLAGKLPAPFRHARLAVELRYDAAQQRQVLHLIAPNEDGPAIDLPTSLPANLHVQVDGSGGAWHIVSLDSRIELPAATCRVVLTTIDGRPYELRTELPDSPPSEDAAGLSPLILSHLAEDDEEAHAVAGWLGQQGLRVILRQEGRREVEPAPAATTDGEPARLLRLWTHAAQRLAASAGSDGLAAGTREALLRIDPTVEPPAAGYGAEKLLDLPDWRKAGDATQADGFVQQLHEWLGKEPPARQEESTSPAADSEVDRLLKELADPKTTPPRRLEIGDRLNEIGDPRPGVGVREYVLQEYPPEVEALLAELDQPETIPPRRLAIGDRLDEIGDPRRGVGLDSRGLPEIDWVEIPGGVFLYQEGERPSLASFRMARYPVTNAQYQAFIDAGGYRDDRWWKELGRLNPEACQWPQANRPRTNVGWYEAVAFCRWLSPQLGYEVRLPNEQEWERAARGTEGREYPWGNEYASGRANIDEISTIQRVGEWYLEQTTAVGVYPHGASSEGVLDLSGSVWEWCLNKYDRPDQTRIDTSGDTRVLRGGSWRNHADLARGSLRMWYNPDYRSYTRGFRLVSSAAVP</sequence>
<evidence type="ECO:0000313" key="3">
    <source>
        <dbReference type="Proteomes" id="UP000706151"/>
    </source>
</evidence>
<gene>
    <name evidence="2" type="ORF">IPK02_06275</name>
</gene>
<feature type="domain" description="Sulfatase-modifying factor enzyme-like" evidence="1">
    <location>
        <begin position="553"/>
        <end position="776"/>
    </location>
</feature>
<dbReference type="EMBL" id="JADJOT010000006">
    <property type="protein sequence ID" value="MBK7953595.1"/>
    <property type="molecule type" value="Genomic_DNA"/>
</dbReference>
<comment type="caution">
    <text evidence="2">The sequence shown here is derived from an EMBL/GenBank/DDBJ whole genome shotgun (WGS) entry which is preliminary data.</text>
</comment>
<dbReference type="Gene3D" id="3.90.1580.10">
    <property type="entry name" value="paralog of FGE (formylglycine-generating enzyme)"/>
    <property type="match status" value="1"/>
</dbReference>
<evidence type="ECO:0000259" key="1">
    <source>
        <dbReference type="Pfam" id="PF03781"/>
    </source>
</evidence>
<name>A0A935T5Y4_9PROT</name>